<keyword evidence="3" id="KW-0902">Two-component regulatory system</keyword>
<dbReference type="Gene3D" id="3.30.565.10">
    <property type="entry name" value="Histidine kinase-like ATPase, C-terminal domain"/>
    <property type="match status" value="1"/>
</dbReference>
<keyword evidence="1" id="KW-0808">Transferase</keyword>
<dbReference type="Proteomes" id="UP000004816">
    <property type="component" value="Unassembled WGS sequence"/>
</dbReference>
<dbReference type="PANTHER" id="PTHR24421">
    <property type="entry name" value="NITRATE/NITRITE SENSOR PROTEIN NARX-RELATED"/>
    <property type="match status" value="1"/>
</dbReference>
<feature type="transmembrane region" description="Helical" evidence="4">
    <location>
        <begin position="106"/>
        <end position="125"/>
    </location>
</feature>
<feature type="transmembrane region" description="Helical" evidence="4">
    <location>
        <begin position="137"/>
        <end position="166"/>
    </location>
</feature>
<feature type="transmembrane region" description="Helical" evidence="4">
    <location>
        <begin position="172"/>
        <end position="192"/>
    </location>
</feature>
<gene>
    <name evidence="7" type="ORF">HMPREF9336_00529</name>
</gene>
<accession>E5XM10</accession>
<keyword evidence="2" id="KW-0418">Kinase</keyword>
<dbReference type="eggNOG" id="COG4585">
    <property type="taxonomic scope" value="Bacteria"/>
</dbReference>
<keyword evidence="4" id="KW-1133">Transmembrane helix</keyword>
<keyword evidence="4" id="KW-0472">Membrane</keyword>
<reference evidence="7 8" key="1">
    <citation type="journal article" date="2011" name="Stand. Genomic Sci.">
        <title>High quality draft genome sequence of Segniliparus rugosus CDC 945(T)= (ATCC BAA-974(T)).</title>
        <authorList>
            <person name="Earl A.M."/>
            <person name="Desjardins C.A."/>
            <person name="Fitzgerald M.G."/>
            <person name="Arachchi H.M."/>
            <person name="Zeng Q."/>
            <person name="Mehta T."/>
            <person name="Griggs A."/>
            <person name="Birren B.W."/>
            <person name="Toney N.C."/>
            <person name="Carr J."/>
            <person name="Posey J."/>
            <person name="Butler W.R."/>
        </authorList>
    </citation>
    <scope>NUCLEOTIDE SEQUENCE [LARGE SCALE GENOMIC DNA]</scope>
    <source>
        <strain evidence="8">ATCC BAA-974 / DSM 45345 / CCUG 50838 / CIP 108380 / JCM 13579 / CDC 945</strain>
    </source>
</reference>
<dbReference type="InterPro" id="IPR050482">
    <property type="entry name" value="Sensor_HK_TwoCompSys"/>
</dbReference>
<evidence type="ECO:0000259" key="6">
    <source>
        <dbReference type="Pfam" id="PF04024"/>
    </source>
</evidence>
<keyword evidence="8" id="KW-1185">Reference proteome</keyword>
<dbReference type="GO" id="GO:0000160">
    <property type="term" value="P:phosphorelay signal transduction system"/>
    <property type="evidence" value="ECO:0007669"/>
    <property type="project" value="UniProtKB-KW"/>
</dbReference>
<name>E5XM10_SEGRC</name>
<evidence type="ECO:0000256" key="4">
    <source>
        <dbReference type="SAM" id="Phobius"/>
    </source>
</evidence>
<proteinExistence type="predicted"/>
<organism evidence="7 8">
    <name type="scientific">Segniliparus rugosus (strain ATCC BAA-974 / DSM 45345 / CCUG 50838 / CIP 108380 / JCM 13579 / CDC 945)</name>
    <dbReference type="NCBI Taxonomy" id="679197"/>
    <lineage>
        <taxon>Bacteria</taxon>
        <taxon>Bacillati</taxon>
        <taxon>Actinomycetota</taxon>
        <taxon>Actinomycetes</taxon>
        <taxon>Mycobacteriales</taxon>
        <taxon>Segniliparaceae</taxon>
        <taxon>Segniliparus</taxon>
    </lineage>
</organism>
<feature type="domain" description="Phage shock protein PspC N-terminal" evidence="6">
    <location>
        <begin position="15"/>
        <end position="68"/>
    </location>
</feature>
<dbReference type="Pfam" id="PF04024">
    <property type="entry name" value="PspC"/>
    <property type="match status" value="1"/>
</dbReference>
<feature type="transmembrane region" description="Helical" evidence="4">
    <location>
        <begin position="40"/>
        <end position="63"/>
    </location>
</feature>
<feature type="domain" description="Histidine kinase/HSP90-like ATPase" evidence="5">
    <location>
        <begin position="313"/>
        <end position="399"/>
    </location>
</feature>
<dbReference type="AlphaFoldDB" id="E5XM10"/>
<dbReference type="InterPro" id="IPR007168">
    <property type="entry name" value="Phageshock_PspC_N"/>
</dbReference>
<evidence type="ECO:0000313" key="8">
    <source>
        <dbReference type="Proteomes" id="UP000004816"/>
    </source>
</evidence>
<evidence type="ECO:0000256" key="1">
    <source>
        <dbReference type="ARBA" id="ARBA00022679"/>
    </source>
</evidence>
<evidence type="ECO:0000313" key="7">
    <source>
        <dbReference type="EMBL" id="EFV14616.1"/>
    </source>
</evidence>
<dbReference type="PANTHER" id="PTHR24421:SF61">
    <property type="entry name" value="OXYGEN SENSOR HISTIDINE KINASE NREB"/>
    <property type="match status" value="1"/>
</dbReference>
<dbReference type="InterPro" id="IPR003594">
    <property type="entry name" value="HATPase_dom"/>
</dbReference>
<dbReference type="EMBL" id="ACZI02000003">
    <property type="protein sequence ID" value="EFV14616.1"/>
    <property type="molecule type" value="Genomic_DNA"/>
</dbReference>
<dbReference type="InterPro" id="IPR036890">
    <property type="entry name" value="HATPase_C_sf"/>
</dbReference>
<comment type="caution">
    <text evidence="7">The sequence shown here is derived from an EMBL/GenBank/DDBJ whole genome shotgun (WGS) entry which is preliminary data.</text>
</comment>
<keyword evidence="4" id="KW-0812">Transmembrane</keyword>
<sequence>MQPTETEPAPAFRAMTRRAQGRVIGGVAAGLAEHLGVKVVWVRAAFLLLILCEGAGVPAYATLWLLRPLDQDGSDSELTPSSRLRDLGLILAAFVGLAVINSDDRAAWALGIVVVVGAGLMWRALDGSAKRGVAAWLTPVGWLWAILGAALVVAGLSVVLLAQVSFSSLRTALAAVLVTLVGTGLILLPVLAKLWRSLDAERAAHAREEERARLAAHVHDSALQTLTLIQKQAENPREVLRLARSGERELRRWLFEPQPEGSGGAAPWDCAEGLHEALRAIVAHVEDDHRVRVGAVFVGEPSPGFSPERAEALIGATREALANAARHSGALDIALYVESDAKGSSVYVRDRGSGFDPDAVAADRRGVSVSIIDRTRRHGGQAEVRSEVGGGTEVRLWVPT</sequence>
<evidence type="ECO:0000256" key="2">
    <source>
        <dbReference type="ARBA" id="ARBA00022777"/>
    </source>
</evidence>
<dbReference type="HOGENOM" id="CLU_036172_0_0_11"/>
<protein>
    <submittedName>
        <fullName evidence="7">Uncharacterized protein</fullName>
    </submittedName>
</protein>
<dbReference type="SUPFAM" id="SSF55874">
    <property type="entry name" value="ATPase domain of HSP90 chaperone/DNA topoisomerase II/histidine kinase"/>
    <property type="match status" value="1"/>
</dbReference>
<evidence type="ECO:0000259" key="5">
    <source>
        <dbReference type="Pfam" id="PF02518"/>
    </source>
</evidence>
<evidence type="ECO:0000256" key="3">
    <source>
        <dbReference type="ARBA" id="ARBA00023012"/>
    </source>
</evidence>
<dbReference type="RefSeq" id="WP_007467538.1">
    <property type="nucleotide sequence ID" value="NZ_KI391954.1"/>
</dbReference>
<dbReference type="STRING" id="679197.HMPREF9336_00529"/>
<dbReference type="GO" id="GO:0016301">
    <property type="term" value="F:kinase activity"/>
    <property type="evidence" value="ECO:0007669"/>
    <property type="project" value="UniProtKB-KW"/>
</dbReference>
<feature type="transmembrane region" description="Helical" evidence="4">
    <location>
        <begin position="84"/>
        <end position="100"/>
    </location>
</feature>
<dbReference type="Pfam" id="PF02518">
    <property type="entry name" value="HATPase_c"/>
    <property type="match status" value="1"/>
</dbReference>
<dbReference type="Gene3D" id="1.20.5.1930">
    <property type="match status" value="1"/>
</dbReference>